<organism evidence="4 5">
    <name type="scientific">Rhodococcus coprophilus</name>
    <dbReference type="NCBI Taxonomy" id="38310"/>
    <lineage>
        <taxon>Bacteria</taxon>
        <taxon>Bacillati</taxon>
        <taxon>Actinomycetota</taxon>
        <taxon>Actinomycetes</taxon>
        <taxon>Mycobacteriales</taxon>
        <taxon>Nocardiaceae</taxon>
        <taxon>Rhodococcus</taxon>
    </lineage>
</organism>
<dbReference type="EMBL" id="LS483468">
    <property type="protein sequence ID" value="SQI30076.1"/>
    <property type="molecule type" value="Genomic_DNA"/>
</dbReference>
<dbReference type="RefSeq" id="WP_072699962.1">
    <property type="nucleotide sequence ID" value="NZ_JAFBBL010000001.1"/>
</dbReference>
<gene>
    <name evidence="4" type="ORF">NCTC10994_01393</name>
</gene>
<keyword evidence="5" id="KW-1185">Reference proteome</keyword>
<dbReference type="PROSITE" id="PS51257">
    <property type="entry name" value="PROKAR_LIPOPROTEIN"/>
    <property type="match status" value="1"/>
</dbReference>
<dbReference type="Proteomes" id="UP000249091">
    <property type="component" value="Chromosome 1"/>
</dbReference>
<feature type="region of interest" description="Disordered" evidence="1">
    <location>
        <begin position="27"/>
        <end position="53"/>
    </location>
</feature>
<proteinExistence type="predicted"/>
<feature type="chain" id="PRO_5039606494" evidence="2">
    <location>
        <begin position="25"/>
        <end position="195"/>
    </location>
</feature>
<name>A0A2X4TRN5_9NOCA</name>
<dbReference type="STRING" id="1219011.GCA_001895045_02003"/>
<protein>
    <submittedName>
        <fullName evidence="4">Lipoprotein</fullName>
    </submittedName>
</protein>
<dbReference type="KEGG" id="rcr:NCTC10994_01393"/>
<evidence type="ECO:0000259" key="3">
    <source>
        <dbReference type="Pfam" id="PF24837"/>
    </source>
</evidence>
<evidence type="ECO:0000313" key="5">
    <source>
        <dbReference type="Proteomes" id="UP000249091"/>
    </source>
</evidence>
<evidence type="ECO:0000256" key="2">
    <source>
        <dbReference type="SAM" id="SignalP"/>
    </source>
</evidence>
<dbReference type="Pfam" id="PF24837">
    <property type="entry name" value="AMIN-like"/>
    <property type="match status" value="1"/>
</dbReference>
<dbReference type="AlphaFoldDB" id="A0A2X4TRN5"/>
<evidence type="ECO:0000313" key="4">
    <source>
        <dbReference type="EMBL" id="SQI30076.1"/>
    </source>
</evidence>
<feature type="signal peptide" evidence="2">
    <location>
        <begin position="1"/>
        <end position="24"/>
    </location>
</feature>
<keyword evidence="2" id="KW-0732">Signal</keyword>
<sequence length="195" mass="19574">MIRTRISLAVITAALVLAGCSVSGGEPAPAPAVSVDTPTSQAPEPESANVPTDAADKVSAAGAGAKLTVTDIRTGVHENFDRVVYELDGEGTPGWRVGYVDEAVQDGSGNAVTVAGDAVLQVLIDGSAYPFDSGVEPYDGPDPVLAAPGGSVVEVSGSGVFEGVTQSFIGVSEGGTPFAVYSLADPTRVVIDVAR</sequence>
<keyword evidence="4" id="KW-0449">Lipoprotein</keyword>
<dbReference type="InterPro" id="IPR056303">
    <property type="entry name" value="AMIN-like"/>
</dbReference>
<evidence type="ECO:0000256" key="1">
    <source>
        <dbReference type="SAM" id="MobiDB-lite"/>
    </source>
</evidence>
<accession>A0A2X4TRN5</accession>
<feature type="domain" description="AMIN-like" evidence="3">
    <location>
        <begin position="68"/>
        <end position="194"/>
    </location>
</feature>
<reference evidence="4 5" key="1">
    <citation type="submission" date="2018-06" db="EMBL/GenBank/DDBJ databases">
        <authorList>
            <consortium name="Pathogen Informatics"/>
            <person name="Doyle S."/>
        </authorList>
    </citation>
    <scope>NUCLEOTIDE SEQUENCE [LARGE SCALE GENOMIC DNA]</scope>
    <source>
        <strain evidence="4 5">NCTC10994</strain>
    </source>
</reference>